<dbReference type="Proteomes" id="UP001477672">
    <property type="component" value="Unassembled WGS sequence"/>
</dbReference>
<comment type="caution">
    <text evidence="10">The sequence shown here is derived from an EMBL/GenBank/DDBJ whole genome shotgun (WGS) entry which is preliminary data.</text>
</comment>
<evidence type="ECO:0000256" key="5">
    <source>
        <dbReference type="ARBA" id="ARBA00022840"/>
    </source>
</evidence>
<evidence type="ECO:0000313" key="10">
    <source>
        <dbReference type="EMBL" id="MEQ2520972.1"/>
    </source>
</evidence>
<dbReference type="InterPro" id="IPR011994">
    <property type="entry name" value="Cytidylate_kinase_dom"/>
</dbReference>
<name>A0ABV1GGK1_9FIRM</name>
<evidence type="ECO:0000259" key="9">
    <source>
        <dbReference type="Pfam" id="PF02224"/>
    </source>
</evidence>
<organism evidence="10 11">
    <name type="scientific">Ruthenibacterium intestinale</name>
    <dbReference type="NCBI Taxonomy" id="3133163"/>
    <lineage>
        <taxon>Bacteria</taxon>
        <taxon>Bacillati</taxon>
        <taxon>Bacillota</taxon>
        <taxon>Clostridia</taxon>
        <taxon>Eubacteriales</taxon>
        <taxon>Oscillospiraceae</taxon>
        <taxon>Ruthenibacterium</taxon>
    </lineage>
</organism>
<evidence type="ECO:0000256" key="1">
    <source>
        <dbReference type="ARBA" id="ARBA00009427"/>
    </source>
</evidence>
<accession>A0ABV1GGK1</accession>
<dbReference type="GO" id="GO:0016301">
    <property type="term" value="F:kinase activity"/>
    <property type="evidence" value="ECO:0007669"/>
    <property type="project" value="UniProtKB-KW"/>
</dbReference>
<evidence type="ECO:0000256" key="7">
    <source>
        <dbReference type="ARBA" id="ARBA00048478"/>
    </source>
</evidence>
<comment type="catalytic activity">
    <reaction evidence="7 8">
        <text>CMP + ATP = CDP + ADP</text>
        <dbReference type="Rhea" id="RHEA:11600"/>
        <dbReference type="ChEBI" id="CHEBI:30616"/>
        <dbReference type="ChEBI" id="CHEBI:58069"/>
        <dbReference type="ChEBI" id="CHEBI:60377"/>
        <dbReference type="ChEBI" id="CHEBI:456216"/>
        <dbReference type="EC" id="2.7.4.25"/>
    </reaction>
</comment>
<dbReference type="EMBL" id="JBBMFA010000100">
    <property type="protein sequence ID" value="MEQ2520972.1"/>
    <property type="molecule type" value="Genomic_DNA"/>
</dbReference>
<evidence type="ECO:0000256" key="6">
    <source>
        <dbReference type="ARBA" id="ARBA00047615"/>
    </source>
</evidence>
<keyword evidence="3 8" id="KW-0547">Nucleotide-binding</keyword>
<keyword evidence="5 8" id="KW-0067">ATP-binding</keyword>
<comment type="subcellular location">
    <subcellularLocation>
        <location evidence="8">Cytoplasm</location>
    </subcellularLocation>
</comment>
<sequence length="220" mass="24193">MIAIAIDGPSGAGKSTLARRLAAWFGYIYVDTGAMYRTVGLCAVKNGVNPKDADGVAALLPRTEIRLAYQDGTQHVFLNGEDVSGQIRTEQISMAASDVSAIPAVRAFLLDTQRSLAEKNNVLMDGRDIGTVILPHAQIKIFLTASPEERARRRYEELQARGETVSYETVLEDVRRRDDQDSNRALAPLKPAPDAVLVDTTGCSFEESFERLKQVIQERL</sequence>
<proteinExistence type="inferred from homology"/>
<dbReference type="NCBIfam" id="TIGR00017">
    <property type="entry name" value="cmk"/>
    <property type="match status" value="1"/>
</dbReference>
<feature type="binding site" evidence="8">
    <location>
        <begin position="8"/>
        <end position="16"/>
    </location>
    <ligand>
        <name>ATP</name>
        <dbReference type="ChEBI" id="CHEBI:30616"/>
    </ligand>
</feature>
<evidence type="ECO:0000256" key="2">
    <source>
        <dbReference type="ARBA" id="ARBA00022679"/>
    </source>
</evidence>
<dbReference type="InterPro" id="IPR027417">
    <property type="entry name" value="P-loop_NTPase"/>
</dbReference>
<comment type="catalytic activity">
    <reaction evidence="6 8">
        <text>dCMP + ATP = dCDP + ADP</text>
        <dbReference type="Rhea" id="RHEA:25094"/>
        <dbReference type="ChEBI" id="CHEBI:30616"/>
        <dbReference type="ChEBI" id="CHEBI:57566"/>
        <dbReference type="ChEBI" id="CHEBI:58593"/>
        <dbReference type="ChEBI" id="CHEBI:456216"/>
        <dbReference type="EC" id="2.7.4.25"/>
    </reaction>
</comment>
<dbReference type="InterPro" id="IPR003136">
    <property type="entry name" value="Cytidylate_kin"/>
</dbReference>
<dbReference type="Pfam" id="PF02224">
    <property type="entry name" value="Cytidylate_kin"/>
    <property type="match status" value="1"/>
</dbReference>
<comment type="similarity">
    <text evidence="1 8">Belongs to the cytidylate kinase family. Type 1 subfamily.</text>
</comment>
<evidence type="ECO:0000256" key="4">
    <source>
        <dbReference type="ARBA" id="ARBA00022777"/>
    </source>
</evidence>
<feature type="domain" description="Cytidylate kinase" evidence="9">
    <location>
        <begin position="4"/>
        <end position="217"/>
    </location>
</feature>
<evidence type="ECO:0000256" key="3">
    <source>
        <dbReference type="ARBA" id="ARBA00022741"/>
    </source>
</evidence>
<protein>
    <recommendedName>
        <fullName evidence="8">Cytidylate kinase</fullName>
        <shortName evidence="8">CK</shortName>
        <ecNumber evidence="8">2.7.4.25</ecNumber>
    </recommendedName>
    <alternativeName>
        <fullName evidence="8">Cytidine monophosphate kinase</fullName>
        <shortName evidence="8">CMP kinase</shortName>
    </alternativeName>
</protein>
<keyword evidence="2 8" id="KW-0808">Transferase</keyword>
<dbReference type="PANTHER" id="PTHR21299:SF2">
    <property type="entry name" value="CYTIDYLATE KINASE"/>
    <property type="match status" value="1"/>
</dbReference>
<keyword evidence="11" id="KW-1185">Reference proteome</keyword>
<dbReference type="HAMAP" id="MF_00238">
    <property type="entry name" value="Cytidyl_kinase_type1"/>
    <property type="match status" value="1"/>
</dbReference>
<dbReference type="Gene3D" id="3.40.50.300">
    <property type="entry name" value="P-loop containing nucleotide triphosphate hydrolases"/>
    <property type="match status" value="1"/>
</dbReference>
<dbReference type="EC" id="2.7.4.25" evidence="8"/>
<dbReference type="RefSeq" id="WP_349216512.1">
    <property type="nucleotide sequence ID" value="NZ_JBBMFA010000100.1"/>
</dbReference>
<reference evidence="10 11" key="1">
    <citation type="submission" date="2024-03" db="EMBL/GenBank/DDBJ databases">
        <title>Human intestinal bacterial collection.</title>
        <authorList>
            <person name="Pauvert C."/>
            <person name="Hitch T.C.A."/>
            <person name="Clavel T."/>
        </authorList>
    </citation>
    <scope>NUCLEOTIDE SEQUENCE [LARGE SCALE GENOMIC DNA]</scope>
    <source>
        <strain evidence="10 11">CLA-JM-H11</strain>
    </source>
</reference>
<keyword evidence="8" id="KW-0963">Cytoplasm</keyword>
<keyword evidence="4 8" id="KW-0418">Kinase</keyword>
<evidence type="ECO:0000313" key="11">
    <source>
        <dbReference type="Proteomes" id="UP001477672"/>
    </source>
</evidence>
<gene>
    <name evidence="8 10" type="primary">cmk</name>
    <name evidence="10" type="ORF">WMO24_11110</name>
</gene>
<evidence type="ECO:0000256" key="8">
    <source>
        <dbReference type="HAMAP-Rule" id="MF_00238"/>
    </source>
</evidence>
<dbReference type="PANTHER" id="PTHR21299">
    <property type="entry name" value="CYTIDYLATE KINASE/PANTOATE-BETA-ALANINE LIGASE"/>
    <property type="match status" value="1"/>
</dbReference>
<dbReference type="CDD" id="cd02020">
    <property type="entry name" value="CMPK"/>
    <property type="match status" value="1"/>
</dbReference>
<dbReference type="SUPFAM" id="SSF52540">
    <property type="entry name" value="P-loop containing nucleoside triphosphate hydrolases"/>
    <property type="match status" value="1"/>
</dbReference>